<dbReference type="EMBL" id="CP133619">
    <property type="protein sequence ID" value="WMV40659.1"/>
    <property type="molecule type" value="Genomic_DNA"/>
</dbReference>
<evidence type="ECO:0000313" key="2">
    <source>
        <dbReference type="Proteomes" id="UP001234989"/>
    </source>
</evidence>
<organism evidence="1 2">
    <name type="scientific">Solanum verrucosum</name>
    <dbReference type="NCBI Taxonomy" id="315347"/>
    <lineage>
        <taxon>Eukaryota</taxon>
        <taxon>Viridiplantae</taxon>
        <taxon>Streptophyta</taxon>
        <taxon>Embryophyta</taxon>
        <taxon>Tracheophyta</taxon>
        <taxon>Spermatophyta</taxon>
        <taxon>Magnoliopsida</taxon>
        <taxon>eudicotyledons</taxon>
        <taxon>Gunneridae</taxon>
        <taxon>Pentapetalae</taxon>
        <taxon>asterids</taxon>
        <taxon>lamiids</taxon>
        <taxon>Solanales</taxon>
        <taxon>Solanaceae</taxon>
        <taxon>Solanoideae</taxon>
        <taxon>Solaneae</taxon>
        <taxon>Solanum</taxon>
    </lineage>
</organism>
<evidence type="ECO:0000313" key="1">
    <source>
        <dbReference type="EMBL" id="WMV40659.1"/>
    </source>
</evidence>
<dbReference type="Proteomes" id="UP001234989">
    <property type="component" value="Chromosome 8"/>
</dbReference>
<accession>A0AAF0U7N9</accession>
<sequence>MNMDEPVPNHDDIVPFGVPVQCITFRPEYYWTGTENGGYGYFRWSDSSPENTDESSRFVSWNRFIDSENSIDRLKRKVKELEGERFFEISIESK</sequence>
<name>A0AAF0U7N9_SOLVR</name>
<gene>
    <name evidence="1" type="ORF">MTR67_034044</name>
</gene>
<reference evidence="1" key="1">
    <citation type="submission" date="2023-08" db="EMBL/GenBank/DDBJ databases">
        <title>A de novo genome assembly of Solanum verrucosum Schlechtendal, a Mexican diploid species geographically isolated from the other diploid A-genome species in potato relatives.</title>
        <authorList>
            <person name="Hosaka K."/>
        </authorList>
    </citation>
    <scope>NUCLEOTIDE SEQUENCE</scope>
    <source>
        <tissue evidence="1">Young leaves</tissue>
    </source>
</reference>
<dbReference type="AlphaFoldDB" id="A0AAF0U7N9"/>
<protein>
    <submittedName>
        <fullName evidence="1">Uncharacterized protein</fullName>
    </submittedName>
</protein>
<keyword evidence="2" id="KW-1185">Reference proteome</keyword>
<proteinExistence type="predicted"/>